<protein>
    <recommendedName>
        <fullName evidence="9">Leucine--tRNA ligase</fullName>
        <ecNumber evidence="9">6.1.1.4</ecNumber>
    </recommendedName>
    <alternativeName>
        <fullName evidence="9">Leucyl-tRNA synthetase</fullName>
        <shortName evidence="9">LeuRS</shortName>
    </alternativeName>
</protein>
<sequence length="851" mass="96892">MVTRTLYAESPSILVEYTKHRGPLYMSYDFKNIESEIQQRCCFTIDQSENINCYVLSMFPYPSGNIHMGHIRNYVIGDVIARFKRAKGFSVLHPIGWDSFGLPAENAALSYGINPELWTRNNIDSMRTQLKAIGISYNWDREVTTCSEDYYKHEQSFFIDFLQNGLAYRKESWVNWDPVDNTVLANEQVIDGRGWRSGALVERRKLSQWFLRITDYAQSLLDGLNHLPGWPEKVKLMQQRWIGRSEGVVIEFDTDCEQKLEVFSTMPHMLFGATFCAVSIDHPILQYAKAAGFAERINELTKPALQCKDAEKAGIDTGLVAKHPFLDKKLPIYVANYVLEDSGTGAVFGCPAHDQRDFEFAKLYGLPIQQVVFPEDGLVCNLEERAYTGDGVYCNSGFLDGVRLGDAKRVMLEKLESLANCKQVTNYRLHDWGISRQRYWGCPIPVIYCTQCGIVPVDKKDLPVRLPKDVDFSKGGNPLANHPTWKHVKCHVCGGDAERETDTFDTFFESSWYFAAFCSRQNELNLSDSNRILPVDYYIGGIEHAVLHLLYSRFFCRALGKCGHLQIEEPFRNLITQGMVCHTTYQDESGNYLFPKDAEKMAAEGKKVLQGKVEKMSKSKKNVVDPSEILKQYGADTVRLFMLSDTPPERDIEWTDCGVEGAWRYLERLWKVLGSNTSISTEFNNENVSGKDLEFLSKVHKLLNGIEGDIEHCRLNCAVAKFREMSNIVFEMMKCSASNSVINESVCILLRVMEPFIPHLTAKLWEIIGGRGMLCEQPWPSVRKALLEENFATIAVQVDGKFCGTLRIELQCDDEKVKTEALELAQRRIKERLVKNVHYVPGKVVNIVTKA</sequence>
<keyword evidence="3 9" id="KW-0436">Ligase</keyword>
<evidence type="ECO:0000256" key="3">
    <source>
        <dbReference type="ARBA" id="ARBA00022598"/>
    </source>
</evidence>
<dbReference type="SUPFAM" id="SSF50677">
    <property type="entry name" value="ValRS/IleRS/LeuRS editing domain"/>
    <property type="match status" value="1"/>
</dbReference>
<evidence type="ECO:0000259" key="13">
    <source>
        <dbReference type="Pfam" id="PF09334"/>
    </source>
</evidence>
<dbReference type="FunFam" id="1.10.730.10:FF:000002">
    <property type="entry name" value="Leucine--tRNA ligase"/>
    <property type="match status" value="1"/>
</dbReference>
<evidence type="ECO:0000259" key="11">
    <source>
        <dbReference type="Pfam" id="PF00133"/>
    </source>
</evidence>
<evidence type="ECO:0000313" key="15">
    <source>
        <dbReference type="EMBL" id="CEG21098.1"/>
    </source>
</evidence>
<dbReference type="InterPro" id="IPR025709">
    <property type="entry name" value="Leu_tRNA-synth_edit"/>
</dbReference>
<gene>
    <name evidence="9 15" type="primary">leuS</name>
    <name evidence="15" type="ORF">ANAPHAGO_00935</name>
</gene>
<evidence type="ECO:0000256" key="4">
    <source>
        <dbReference type="ARBA" id="ARBA00022741"/>
    </source>
</evidence>
<evidence type="ECO:0000259" key="14">
    <source>
        <dbReference type="Pfam" id="PF13603"/>
    </source>
</evidence>
<dbReference type="Gene3D" id="3.40.50.620">
    <property type="entry name" value="HUPs"/>
    <property type="match status" value="2"/>
</dbReference>
<dbReference type="GO" id="GO:0005829">
    <property type="term" value="C:cytosol"/>
    <property type="evidence" value="ECO:0007669"/>
    <property type="project" value="TreeGrafter"/>
</dbReference>
<dbReference type="EC" id="6.1.1.4" evidence="9"/>
<keyword evidence="7 9" id="KW-0030">Aminoacyl-tRNA synthetase</keyword>
<keyword evidence="5 9" id="KW-0067">ATP-binding</keyword>
<dbReference type="GO" id="GO:0002161">
    <property type="term" value="F:aminoacyl-tRNA deacylase activity"/>
    <property type="evidence" value="ECO:0007669"/>
    <property type="project" value="InterPro"/>
</dbReference>
<dbReference type="Pfam" id="PF00133">
    <property type="entry name" value="tRNA-synt_1"/>
    <property type="match status" value="2"/>
</dbReference>
<comment type="similarity">
    <text evidence="1 9 10">Belongs to the class-I aminoacyl-tRNA synthetase family.</text>
</comment>
<evidence type="ECO:0000259" key="12">
    <source>
        <dbReference type="Pfam" id="PF08264"/>
    </source>
</evidence>
<dbReference type="InterPro" id="IPR001412">
    <property type="entry name" value="aa-tRNA-synth_I_CS"/>
</dbReference>
<evidence type="ECO:0000256" key="5">
    <source>
        <dbReference type="ARBA" id="ARBA00022840"/>
    </source>
</evidence>
<evidence type="ECO:0000256" key="8">
    <source>
        <dbReference type="ARBA" id="ARBA00047469"/>
    </source>
</evidence>
<dbReference type="Pfam" id="PF09334">
    <property type="entry name" value="tRNA-synt_1g"/>
    <property type="match status" value="1"/>
</dbReference>
<dbReference type="InterPro" id="IPR014729">
    <property type="entry name" value="Rossmann-like_a/b/a_fold"/>
</dbReference>
<accession>A0A098EFQ7</accession>
<proteinExistence type="inferred from homology"/>
<keyword evidence="4 9" id="KW-0547">Nucleotide-binding</keyword>
<dbReference type="InterPro" id="IPR015413">
    <property type="entry name" value="Methionyl/Leucyl_tRNA_Synth"/>
</dbReference>
<dbReference type="PANTHER" id="PTHR43740">
    <property type="entry name" value="LEUCYL-TRNA SYNTHETASE"/>
    <property type="match status" value="1"/>
</dbReference>
<dbReference type="Pfam" id="PF13603">
    <property type="entry name" value="tRNA-synt_1_2"/>
    <property type="match status" value="1"/>
</dbReference>
<dbReference type="InterPro" id="IPR009008">
    <property type="entry name" value="Val/Leu/Ile-tRNA-synth_edit"/>
</dbReference>
<dbReference type="NCBIfam" id="TIGR00396">
    <property type="entry name" value="leuS_bact"/>
    <property type="match status" value="1"/>
</dbReference>
<dbReference type="Proteomes" id="UP000055047">
    <property type="component" value="Unassembled WGS sequence"/>
</dbReference>
<dbReference type="CDD" id="cd00812">
    <property type="entry name" value="LeuRS_core"/>
    <property type="match status" value="1"/>
</dbReference>
<evidence type="ECO:0000256" key="10">
    <source>
        <dbReference type="RuleBase" id="RU363035"/>
    </source>
</evidence>
<feature type="binding site" evidence="9">
    <location>
        <position position="618"/>
    </location>
    <ligand>
        <name>ATP</name>
        <dbReference type="ChEBI" id="CHEBI:30616"/>
    </ligand>
</feature>
<evidence type="ECO:0000256" key="6">
    <source>
        <dbReference type="ARBA" id="ARBA00022917"/>
    </source>
</evidence>
<feature type="domain" description="Methionyl/Valyl/Leucyl/Isoleucyl-tRNA synthetase anticodon-binding" evidence="12">
    <location>
        <begin position="692"/>
        <end position="807"/>
    </location>
</feature>
<evidence type="ECO:0000313" key="16">
    <source>
        <dbReference type="Proteomes" id="UP000055047"/>
    </source>
</evidence>
<dbReference type="GO" id="GO:0005524">
    <property type="term" value="F:ATP binding"/>
    <property type="evidence" value="ECO:0007669"/>
    <property type="project" value="UniProtKB-UniRule"/>
</dbReference>
<dbReference type="PANTHER" id="PTHR43740:SF2">
    <property type="entry name" value="LEUCINE--TRNA LIGASE, MITOCHONDRIAL"/>
    <property type="match status" value="1"/>
</dbReference>
<dbReference type="Gene3D" id="1.10.730.10">
    <property type="entry name" value="Isoleucyl-tRNA Synthetase, Domain 1"/>
    <property type="match status" value="2"/>
</dbReference>
<evidence type="ECO:0000256" key="1">
    <source>
        <dbReference type="ARBA" id="ARBA00005594"/>
    </source>
</evidence>
<dbReference type="AlphaFoldDB" id="A0A098EFQ7"/>
<comment type="catalytic activity">
    <reaction evidence="8 9">
        <text>tRNA(Leu) + L-leucine + ATP = L-leucyl-tRNA(Leu) + AMP + diphosphate</text>
        <dbReference type="Rhea" id="RHEA:11688"/>
        <dbReference type="Rhea" id="RHEA-COMP:9613"/>
        <dbReference type="Rhea" id="RHEA-COMP:9622"/>
        <dbReference type="ChEBI" id="CHEBI:30616"/>
        <dbReference type="ChEBI" id="CHEBI:33019"/>
        <dbReference type="ChEBI" id="CHEBI:57427"/>
        <dbReference type="ChEBI" id="CHEBI:78442"/>
        <dbReference type="ChEBI" id="CHEBI:78494"/>
        <dbReference type="ChEBI" id="CHEBI:456215"/>
        <dbReference type="EC" id="6.1.1.4"/>
    </reaction>
</comment>
<feature type="short sequence motif" description="'HIGH' region" evidence="9">
    <location>
        <begin position="60"/>
        <end position="70"/>
    </location>
</feature>
<dbReference type="CDD" id="cd07958">
    <property type="entry name" value="Anticodon_Ia_Leu_BEm"/>
    <property type="match status" value="1"/>
</dbReference>
<feature type="domain" description="Methionyl/Leucyl tRNA synthetase" evidence="13">
    <location>
        <begin position="54"/>
        <end position="189"/>
    </location>
</feature>
<name>A0A098EFQ7_ANAPH</name>
<dbReference type="GO" id="GO:0004823">
    <property type="term" value="F:leucine-tRNA ligase activity"/>
    <property type="evidence" value="ECO:0007669"/>
    <property type="project" value="UniProtKB-UniRule"/>
</dbReference>
<dbReference type="PRINTS" id="PR00985">
    <property type="entry name" value="TRNASYNTHLEU"/>
</dbReference>
<dbReference type="EMBL" id="CCXQ01000165">
    <property type="protein sequence ID" value="CEG21098.1"/>
    <property type="molecule type" value="Genomic_DNA"/>
</dbReference>
<dbReference type="SUPFAM" id="SSF52374">
    <property type="entry name" value="Nucleotidylyl transferase"/>
    <property type="match status" value="1"/>
</dbReference>
<dbReference type="InterPro" id="IPR009080">
    <property type="entry name" value="tRNAsynth_Ia_anticodon-bd"/>
</dbReference>
<dbReference type="GO" id="GO:0006429">
    <property type="term" value="P:leucyl-tRNA aminoacylation"/>
    <property type="evidence" value="ECO:0007669"/>
    <property type="project" value="UniProtKB-UniRule"/>
</dbReference>
<organism evidence="15 16">
    <name type="scientific">Anaplasma phagocytophilum</name>
    <name type="common">Ehrlichia phagocytophila</name>
    <dbReference type="NCBI Taxonomy" id="948"/>
    <lineage>
        <taxon>Bacteria</taxon>
        <taxon>Pseudomonadati</taxon>
        <taxon>Pseudomonadota</taxon>
        <taxon>Alphaproteobacteria</taxon>
        <taxon>Rickettsiales</taxon>
        <taxon>Anaplasmataceae</taxon>
        <taxon>Anaplasma</taxon>
        <taxon>phagocytophilum group</taxon>
    </lineage>
</organism>
<dbReference type="SUPFAM" id="SSF47323">
    <property type="entry name" value="Anticodon-binding domain of a subclass of class I aminoacyl-tRNA synthetases"/>
    <property type="match status" value="1"/>
</dbReference>
<dbReference type="HAMAP" id="MF_00049_B">
    <property type="entry name" value="Leu_tRNA_synth_B"/>
    <property type="match status" value="1"/>
</dbReference>
<evidence type="ECO:0000256" key="9">
    <source>
        <dbReference type="HAMAP-Rule" id="MF_00049"/>
    </source>
</evidence>
<reference evidence="15 16" key="1">
    <citation type="submission" date="2014-09" db="EMBL/GenBank/DDBJ databases">
        <authorList>
            <person name="Loux Valentin"/>
            <person name="Dugat Thibaut"/>
        </authorList>
    </citation>
    <scope>NUCLEOTIDE SEQUENCE [LARGE SCALE GENOMIC DNA]</scope>
    <source>
        <strain evidence="15 16">BOV-10_179</strain>
    </source>
</reference>
<evidence type="ECO:0000256" key="7">
    <source>
        <dbReference type="ARBA" id="ARBA00023146"/>
    </source>
</evidence>
<evidence type="ECO:0000256" key="2">
    <source>
        <dbReference type="ARBA" id="ARBA00022490"/>
    </source>
</evidence>
<keyword evidence="2 9" id="KW-0963">Cytoplasm</keyword>
<feature type="domain" description="Aminoacyl-tRNA synthetase class Ia" evidence="11">
    <location>
        <begin position="430"/>
        <end position="584"/>
    </location>
</feature>
<keyword evidence="6 9" id="KW-0648">Protein biosynthesis</keyword>
<dbReference type="InterPro" id="IPR002300">
    <property type="entry name" value="aa-tRNA-synth_Ia"/>
</dbReference>
<dbReference type="Pfam" id="PF08264">
    <property type="entry name" value="Anticodon_1"/>
    <property type="match status" value="1"/>
</dbReference>
<dbReference type="InterPro" id="IPR002302">
    <property type="entry name" value="Leu-tRNA-ligase"/>
</dbReference>
<feature type="domain" description="Aminoacyl-tRNA synthetase class Ia" evidence="11">
    <location>
        <begin position="610"/>
        <end position="654"/>
    </location>
</feature>
<feature type="domain" description="Leucyl-tRNA synthetase editing" evidence="14">
    <location>
        <begin position="240"/>
        <end position="415"/>
    </location>
</feature>
<dbReference type="PROSITE" id="PS00178">
    <property type="entry name" value="AA_TRNA_LIGASE_I"/>
    <property type="match status" value="1"/>
</dbReference>
<dbReference type="InterPro" id="IPR013155">
    <property type="entry name" value="M/V/L/I-tRNA-synth_anticd-bd"/>
</dbReference>
<feature type="short sequence motif" description="'KMSKS' region" evidence="9">
    <location>
        <begin position="615"/>
        <end position="619"/>
    </location>
</feature>
<comment type="subcellular location">
    <subcellularLocation>
        <location evidence="9">Cytoplasm</location>
    </subcellularLocation>
</comment>